<evidence type="ECO:0000313" key="1">
    <source>
        <dbReference type="EMBL" id="RHY39854.1"/>
    </source>
</evidence>
<dbReference type="EMBL" id="QUTD01011490">
    <property type="protein sequence ID" value="RHY39854.1"/>
    <property type="molecule type" value="Genomic_DNA"/>
</dbReference>
<comment type="caution">
    <text evidence="1">The sequence shown here is derived from an EMBL/GenBank/DDBJ whole genome shotgun (WGS) entry which is preliminary data.</text>
</comment>
<dbReference type="VEuPathDB" id="FungiDB:H257_08267"/>
<name>A0A397C517_APHAT</name>
<dbReference type="Proteomes" id="UP000266643">
    <property type="component" value="Unassembled WGS sequence"/>
</dbReference>
<gene>
    <name evidence="1" type="ORF">DYB30_014171</name>
</gene>
<evidence type="ECO:0000313" key="2">
    <source>
        <dbReference type="Proteomes" id="UP000266643"/>
    </source>
</evidence>
<organism evidence="1 2">
    <name type="scientific">Aphanomyces astaci</name>
    <name type="common">Crayfish plague agent</name>
    <dbReference type="NCBI Taxonomy" id="112090"/>
    <lineage>
        <taxon>Eukaryota</taxon>
        <taxon>Sar</taxon>
        <taxon>Stramenopiles</taxon>
        <taxon>Oomycota</taxon>
        <taxon>Saprolegniomycetes</taxon>
        <taxon>Saprolegniales</taxon>
        <taxon>Verrucalvaceae</taxon>
        <taxon>Aphanomyces</taxon>
    </lineage>
</organism>
<dbReference type="AlphaFoldDB" id="A0A397C517"/>
<protein>
    <submittedName>
        <fullName evidence="1">Uncharacterized protein</fullName>
    </submittedName>
</protein>
<feature type="non-terminal residue" evidence="1">
    <location>
        <position position="1"/>
    </location>
</feature>
<accession>A0A397C517</accession>
<reference evidence="1 2" key="1">
    <citation type="submission" date="2018-08" db="EMBL/GenBank/DDBJ databases">
        <title>Aphanomyces genome sequencing and annotation.</title>
        <authorList>
            <person name="Minardi D."/>
            <person name="Oidtmann B."/>
            <person name="Van Der Giezen M."/>
            <person name="Studholme D.J."/>
        </authorList>
    </citation>
    <scope>NUCLEOTIDE SEQUENCE [LARGE SCALE GENOMIC DNA]</scope>
    <source>
        <strain evidence="1 2">D2</strain>
    </source>
</reference>
<sequence>VGKVNTSTLRDPAYRAPIDPKVSSNVNESSTGEVLVVKQSCKELLQDCGTVIVCEVVDKVDSNSVANRQLGASLSVIIRLHVFNSVAESVTLVREMNVQYAPVTTQGVVPLAKNSCIFGQSGCDVELPEAYIGCLQSAADANYYLGKQLTSKHISDSLDRTM</sequence>
<proteinExistence type="predicted"/>